<gene>
    <name evidence="1" type="ORF">EXIGLDRAFT_845283</name>
</gene>
<evidence type="ECO:0000313" key="2">
    <source>
        <dbReference type="Proteomes" id="UP000077266"/>
    </source>
</evidence>
<dbReference type="Proteomes" id="UP000077266">
    <property type="component" value="Unassembled WGS sequence"/>
</dbReference>
<name>A0A165BJS9_EXIGL</name>
<dbReference type="OrthoDB" id="2848819at2759"/>
<dbReference type="InParanoid" id="A0A165BJS9"/>
<dbReference type="AlphaFoldDB" id="A0A165BJS9"/>
<protein>
    <submittedName>
        <fullName evidence="1">Uncharacterized protein</fullName>
    </submittedName>
</protein>
<evidence type="ECO:0000313" key="1">
    <source>
        <dbReference type="EMBL" id="KZV80780.1"/>
    </source>
</evidence>
<reference evidence="1 2" key="1">
    <citation type="journal article" date="2016" name="Mol. Biol. Evol.">
        <title>Comparative Genomics of Early-Diverging Mushroom-Forming Fungi Provides Insights into the Origins of Lignocellulose Decay Capabilities.</title>
        <authorList>
            <person name="Nagy L.G."/>
            <person name="Riley R."/>
            <person name="Tritt A."/>
            <person name="Adam C."/>
            <person name="Daum C."/>
            <person name="Floudas D."/>
            <person name="Sun H."/>
            <person name="Yadav J.S."/>
            <person name="Pangilinan J."/>
            <person name="Larsson K.H."/>
            <person name="Matsuura K."/>
            <person name="Barry K."/>
            <person name="Labutti K."/>
            <person name="Kuo R."/>
            <person name="Ohm R.A."/>
            <person name="Bhattacharya S.S."/>
            <person name="Shirouzu T."/>
            <person name="Yoshinaga Y."/>
            <person name="Martin F.M."/>
            <person name="Grigoriev I.V."/>
            <person name="Hibbett D.S."/>
        </authorList>
    </citation>
    <scope>NUCLEOTIDE SEQUENCE [LARGE SCALE GENOMIC DNA]</scope>
    <source>
        <strain evidence="1 2">HHB12029</strain>
    </source>
</reference>
<keyword evidence="2" id="KW-1185">Reference proteome</keyword>
<dbReference type="EMBL" id="KV426452">
    <property type="protein sequence ID" value="KZV80780.1"/>
    <property type="molecule type" value="Genomic_DNA"/>
</dbReference>
<organism evidence="1 2">
    <name type="scientific">Exidia glandulosa HHB12029</name>
    <dbReference type="NCBI Taxonomy" id="1314781"/>
    <lineage>
        <taxon>Eukaryota</taxon>
        <taxon>Fungi</taxon>
        <taxon>Dikarya</taxon>
        <taxon>Basidiomycota</taxon>
        <taxon>Agaricomycotina</taxon>
        <taxon>Agaricomycetes</taxon>
        <taxon>Auriculariales</taxon>
        <taxon>Exidiaceae</taxon>
        <taxon>Exidia</taxon>
    </lineage>
</organism>
<accession>A0A165BJS9</accession>
<proteinExistence type="predicted"/>
<sequence>MPLPALDPDWGQEWAVGGRVTRLDIIDMGYGLEIEGFVKYLPHITELAIACGDFDIKVELARLAALKSLTTLHIPRLRDLGFGYVKLKEEVERAKRQVKRIVRNVFPRLRFLSIEYDGTYDFSTLKTDDVDELDQLASM</sequence>